<sequence>MRGQRFVYDRIHPDSTIRLLLLDNHNDLSGTLITRRFSEIGENSYYALSYCWGSSRKTVPLLCNGKELLITRSLASGIRHIRKLRIQNDSHRPDTLSDKYVWIDQVCINQDDNEERFMQVKLMKDIYSKAIRTIVWGGADEKKTLYSAFQLVYQIHDIVLQGWPNANYLSTNIPRKKFNIEEHKGHGLPNPEDSSWLALKSLFSRQWFYRIWVVQEVVVSQRDPLLLFGDISYPWMNLASVARWLLYNGYFFKGLVPRSVACIVSIAEIRSRTPVEGFDFALVLRLTFDMFRASDPRDRAYGILSMCCVPSWPKLPKADYCTSATDVYRALVRDFVINKASIISFTMPLYNAKGLSWRERKATKRDVPSWIPHWKEGIWTENIFNSLYYEENHEHPPSWRDDFFMHHRAAGATALQFERSESENVLSLRGLKVDTIGRRLDLNTAEGMRLQRERASGFLKMLHHFFAVTTSPLGVLRAVFMVTTTGDHLDSQTAQDPVQQSFCDFCAYIDSIWSQPSSSHVRSEDWNALRDIIKCHAEGGNRERFEDVLLLRCAQRRFFITPNGYLGIGPSTLIRNDVICILFGGGVPFLLRRQKDHYVLIGPCYVHGLMKGEAVEERNRGKFKEETFEIH</sequence>
<keyword evidence="3" id="KW-1185">Reference proteome</keyword>
<proteinExistence type="predicted"/>
<dbReference type="EMBL" id="ML995604">
    <property type="protein sequence ID" value="KAF2135304.1"/>
    <property type="molecule type" value="Genomic_DNA"/>
</dbReference>
<dbReference type="RefSeq" id="XP_033391023.1">
    <property type="nucleotide sequence ID" value="XM_033545181.1"/>
</dbReference>
<dbReference type="OrthoDB" id="5386682at2759"/>
<organism evidence="2 3">
    <name type="scientific">Aplosporella prunicola CBS 121167</name>
    <dbReference type="NCBI Taxonomy" id="1176127"/>
    <lineage>
        <taxon>Eukaryota</taxon>
        <taxon>Fungi</taxon>
        <taxon>Dikarya</taxon>
        <taxon>Ascomycota</taxon>
        <taxon>Pezizomycotina</taxon>
        <taxon>Dothideomycetes</taxon>
        <taxon>Dothideomycetes incertae sedis</taxon>
        <taxon>Botryosphaeriales</taxon>
        <taxon>Aplosporellaceae</taxon>
        <taxon>Aplosporella</taxon>
    </lineage>
</organism>
<gene>
    <name evidence="2" type="ORF">K452DRAFT_333740</name>
</gene>
<evidence type="ECO:0000313" key="3">
    <source>
        <dbReference type="Proteomes" id="UP000799438"/>
    </source>
</evidence>
<reference evidence="2" key="1">
    <citation type="journal article" date="2020" name="Stud. Mycol.">
        <title>101 Dothideomycetes genomes: a test case for predicting lifestyles and emergence of pathogens.</title>
        <authorList>
            <person name="Haridas S."/>
            <person name="Albert R."/>
            <person name="Binder M."/>
            <person name="Bloem J."/>
            <person name="Labutti K."/>
            <person name="Salamov A."/>
            <person name="Andreopoulos B."/>
            <person name="Baker S."/>
            <person name="Barry K."/>
            <person name="Bills G."/>
            <person name="Bluhm B."/>
            <person name="Cannon C."/>
            <person name="Castanera R."/>
            <person name="Culley D."/>
            <person name="Daum C."/>
            <person name="Ezra D."/>
            <person name="Gonzalez J."/>
            <person name="Henrissat B."/>
            <person name="Kuo A."/>
            <person name="Liang C."/>
            <person name="Lipzen A."/>
            <person name="Lutzoni F."/>
            <person name="Magnuson J."/>
            <person name="Mondo S."/>
            <person name="Nolan M."/>
            <person name="Ohm R."/>
            <person name="Pangilinan J."/>
            <person name="Park H.-J."/>
            <person name="Ramirez L."/>
            <person name="Alfaro M."/>
            <person name="Sun H."/>
            <person name="Tritt A."/>
            <person name="Yoshinaga Y."/>
            <person name="Zwiers L.-H."/>
            <person name="Turgeon B."/>
            <person name="Goodwin S."/>
            <person name="Spatafora J."/>
            <person name="Crous P."/>
            <person name="Grigoriev I."/>
        </authorList>
    </citation>
    <scope>NUCLEOTIDE SEQUENCE</scope>
    <source>
        <strain evidence="2">CBS 121167</strain>
    </source>
</reference>
<protein>
    <recommendedName>
        <fullName evidence="1">Heterokaryon incompatibility domain-containing protein</fullName>
    </recommendedName>
</protein>
<feature type="domain" description="Heterokaryon incompatibility" evidence="1">
    <location>
        <begin position="45"/>
        <end position="216"/>
    </location>
</feature>
<dbReference type="AlphaFoldDB" id="A0A6A6AWI5"/>
<dbReference type="InterPro" id="IPR010730">
    <property type="entry name" value="HET"/>
</dbReference>
<dbReference type="PANTHER" id="PTHR24148">
    <property type="entry name" value="ANKYRIN REPEAT DOMAIN-CONTAINING PROTEIN 39 HOMOLOG-RELATED"/>
    <property type="match status" value="1"/>
</dbReference>
<evidence type="ECO:0000259" key="1">
    <source>
        <dbReference type="Pfam" id="PF06985"/>
    </source>
</evidence>
<dbReference type="Proteomes" id="UP000799438">
    <property type="component" value="Unassembled WGS sequence"/>
</dbReference>
<dbReference type="GeneID" id="54302679"/>
<dbReference type="PANTHER" id="PTHR24148:SF64">
    <property type="entry name" value="HETEROKARYON INCOMPATIBILITY DOMAIN-CONTAINING PROTEIN"/>
    <property type="match status" value="1"/>
</dbReference>
<dbReference type="InterPro" id="IPR052895">
    <property type="entry name" value="HetReg/Transcr_Mod"/>
</dbReference>
<evidence type="ECO:0000313" key="2">
    <source>
        <dbReference type="EMBL" id="KAF2135304.1"/>
    </source>
</evidence>
<dbReference type="Pfam" id="PF26639">
    <property type="entry name" value="Het-6_barrel"/>
    <property type="match status" value="1"/>
</dbReference>
<accession>A0A6A6AWI5</accession>
<name>A0A6A6AWI5_9PEZI</name>
<dbReference type="Pfam" id="PF06985">
    <property type="entry name" value="HET"/>
    <property type="match status" value="1"/>
</dbReference>